<comment type="caution">
    <text evidence="3">The sequence shown here is derived from an EMBL/GenBank/DDBJ whole genome shotgun (WGS) entry which is preliminary data.</text>
</comment>
<evidence type="ECO:0000313" key="3">
    <source>
        <dbReference type="EMBL" id="MDP9801071.1"/>
    </source>
</evidence>
<organism evidence="3 4">
    <name type="scientific">Arcanobacterium wilhelmae</name>
    <dbReference type="NCBI Taxonomy" id="1803177"/>
    <lineage>
        <taxon>Bacteria</taxon>
        <taxon>Bacillati</taxon>
        <taxon>Actinomycetota</taxon>
        <taxon>Actinomycetes</taxon>
        <taxon>Actinomycetales</taxon>
        <taxon>Actinomycetaceae</taxon>
        <taxon>Arcanobacterium</taxon>
    </lineage>
</organism>
<evidence type="ECO:0000313" key="4">
    <source>
        <dbReference type="Proteomes" id="UP001235966"/>
    </source>
</evidence>
<dbReference type="InterPro" id="IPR017969">
    <property type="entry name" value="Heavy-metal-associated_CS"/>
</dbReference>
<protein>
    <submittedName>
        <fullName evidence="3">Copper chaperone CopZ</fullName>
    </submittedName>
</protein>
<proteinExistence type="predicted"/>
<keyword evidence="4" id="KW-1185">Reference proteome</keyword>
<dbReference type="InterPro" id="IPR036163">
    <property type="entry name" value="HMA_dom_sf"/>
</dbReference>
<reference evidence="3 4" key="1">
    <citation type="submission" date="2023-07" db="EMBL/GenBank/DDBJ databases">
        <title>Sequencing the genomes of 1000 actinobacteria strains.</title>
        <authorList>
            <person name="Klenk H.-P."/>
        </authorList>
    </citation>
    <scope>NUCLEOTIDE SEQUENCE [LARGE SCALE GENOMIC DNA]</scope>
    <source>
        <strain evidence="3 4">DSM 102162</strain>
    </source>
</reference>
<dbReference type="RefSeq" id="WP_278058740.1">
    <property type="nucleotide sequence ID" value="NZ_CP121247.1"/>
</dbReference>
<evidence type="ECO:0000259" key="2">
    <source>
        <dbReference type="PROSITE" id="PS50846"/>
    </source>
</evidence>
<gene>
    <name evidence="3" type="ORF">J2S49_001147</name>
</gene>
<dbReference type="PROSITE" id="PS50846">
    <property type="entry name" value="HMA_2"/>
    <property type="match status" value="1"/>
</dbReference>
<dbReference type="CDD" id="cd00371">
    <property type="entry name" value="HMA"/>
    <property type="match status" value="1"/>
</dbReference>
<evidence type="ECO:0000256" key="1">
    <source>
        <dbReference type="ARBA" id="ARBA00022723"/>
    </source>
</evidence>
<dbReference type="SUPFAM" id="SSF55008">
    <property type="entry name" value="HMA, heavy metal-associated domain"/>
    <property type="match status" value="1"/>
</dbReference>
<dbReference type="EMBL" id="JAUSQW010000001">
    <property type="protein sequence ID" value="MDP9801071.1"/>
    <property type="molecule type" value="Genomic_DNA"/>
</dbReference>
<dbReference type="PROSITE" id="PS01047">
    <property type="entry name" value="HMA_1"/>
    <property type="match status" value="1"/>
</dbReference>
<dbReference type="Proteomes" id="UP001235966">
    <property type="component" value="Unassembled WGS sequence"/>
</dbReference>
<feature type="domain" description="HMA" evidence="2">
    <location>
        <begin position="4"/>
        <end position="74"/>
    </location>
</feature>
<dbReference type="Gene3D" id="3.30.70.100">
    <property type="match status" value="1"/>
</dbReference>
<keyword evidence="1" id="KW-0479">Metal-binding</keyword>
<dbReference type="InterPro" id="IPR006121">
    <property type="entry name" value="HMA_dom"/>
</dbReference>
<accession>A0ABT9NBJ5</accession>
<dbReference type="Pfam" id="PF00403">
    <property type="entry name" value="HMA"/>
    <property type="match status" value="1"/>
</dbReference>
<sequence>MAAETVKLGVQGMTCGHCVMSVTEELTALDSVSNVSVELVSGGVSNVDVFLNDGAAANKDELKGAIEEAGFELVSIG</sequence>
<name>A0ABT9NBJ5_9ACTO</name>